<sequence length="89" mass="9379">MCSGDVSKWVTPCTTLSCVLRKAGEGLTEHRQCLRLAAFSLVIDVCLPREPGASANQFSGHGLETASLVLIRGTFLLGGAAFSGPIQRC</sequence>
<protein>
    <submittedName>
        <fullName evidence="1">Uncharacterized protein</fullName>
    </submittedName>
</protein>
<organism evidence="1 2">
    <name type="scientific">Portunus trituberculatus</name>
    <name type="common">Swimming crab</name>
    <name type="synonym">Neptunus trituberculatus</name>
    <dbReference type="NCBI Taxonomy" id="210409"/>
    <lineage>
        <taxon>Eukaryota</taxon>
        <taxon>Metazoa</taxon>
        <taxon>Ecdysozoa</taxon>
        <taxon>Arthropoda</taxon>
        <taxon>Crustacea</taxon>
        <taxon>Multicrustacea</taxon>
        <taxon>Malacostraca</taxon>
        <taxon>Eumalacostraca</taxon>
        <taxon>Eucarida</taxon>
        <taxon>Decapoda</taxon>
        <taxon>Pleocyemata</taxon>
        <taxon>Brachyura</taxon>
        <taxon>Eubrachyura</taxon>
        <taxon>Portunoidea</taxon>
        <taxon>Portunidae</taxon>
        <taxon>Portuninae</taxon>
        <taxon>Portunus</taxon>
    </lineage>
</organism>
<name>A0A5B7HQZ9_PORTR</name>
<dbReference type="EMBL" id="VSRR010034197">
    <property type="protein sequence ID" value="MPC72125.1"/>
    <property type="molecule type" value="Genomic_DNA"/>
</dbReference>
<gene>
    <name evidence="1" type="ORF">E2C01_066419</name>
</gene>
<keyword evidence="2" id="KW-1185">Reference proteome</keyword>
<reference evidence="1 2" key="1">
    <citation type="submission" date="2019-05" db="EMBL/GenBank/DDBJ databases">
        <title>Another draft genome of Portunus trituberculatus and its Hox gene families provides insights of decapod evolution.</title>
        <authorList>
            <person name="Jeong J.-H."/>
            <person name="Song I."/>
            <person name="Kim S."/>
            <person name="Choi T."/>
            <person name="Kim D."/>
            <person name="Ryu S."/>
            <person name="Kim W."/>
        </authorList>
    </citation>
    <scope>NUCLEOTIDE SEQUENCE [LARGE SCALE GENOMIC DNA]</scope>
    <source>
        <tissue evidence="1">Muscle</tissue>
    </source>
</reference>
<dbReference type="AlphaFoldDB" id="A0A5B7HQZ9"/>
<evidence type="ECO:0000313" key="1">
    <source>
        <dbReference type="EMBL" id="MPC72125.1"/>
    </source>
</evidence>
<proteinExistence type="predicted"/>
<accession>A0A5B7HQZ9</accession>
<dbReference type="Proteomes" id="UP000324222">
    <property type="component" value="Unassembled WGS sequence"/>
</dbReference>
<evidence type="ECO:0000313" key="2">
    <source>
        <dbReference type="Proteomes" id="UP000324222"/>
    </source>
</evidence>
<comment type="caution">
    <text evidence="1">The sequence shown here is derived from an EMBL/GenBank/DDBJ whole genome shotgun (WGS) entry which is preliminary data.</text>
</comment>